<dbReference type="SUPFAM" id="SSF57850">
    <property type="entry name" value="RING/U-box"/>
    <property type="match status" value="1"/>
</dbReference>
<name>A0ABQ7SBY4_9ACAR</name>
<organism evidence="15 16">
    <name type="scientific">Fragariocoptes setiger</name>
    <dbReference type="NCBI Taxonomy" id="1670756"/>
    <lineage>
        <taxon>Eukaryota</taxon>
        <taxon>Metazoa</taxon>
        <taxon>Ecdysozoa</taxon>
        <taxon>Arthropoda</taxon>
        <taxon>Chelicerata</taxon>
        <taxon>Arachnida</taxon>
        <taxon>Acari</taxon>
        <taxon>Acariformes</taxon>
        <taxon>Trombidiformes</taxon>
        <taxon>Prostigmata</taxon>
        <taxon>Eupodina</taxon>
        <taxon>Eriophyoidea</taxon>
        <taxon>Phytoptidae</taxon>
        <taxon>Fragariocoptes</taxon>
    </lineage>
</organism>
<feature type="binding site" evidence="10">
    <location>
        <position position="371"/>
    </location>
    <ligand>
        <name>ATP</name>
        <dbReference type="ChEBI" id="CHEBI:30616"/>
    </ligand>
</feature>
<sequence>MSLLICALSYEVPVEPVVSPRSGCVFEKQRILEYLNRNQSDPINGEPLTEVMLIHIKEPPNYARSRYYQSKSVPEILKIIQDLWESCMQKMRALHEQLNVASSQQYIAGRSRSRCSEDPRDSRVMSRSTLKHASSVTSSNASWVDSSVPRMPYKPQRLPPKPPSMESAQELVCYPGKPPIVVRRTVKPLQAEPCSTKYYDDDAMSYHEDVERASQSSAHQTVATVTQVQQEQHNRSEPKALDLEQCKLEADAALRGIDSERGKWLKRERATSSAYKRYIRMHLSSILKYLDAREKRLIGFEKEVIQFPSKDFEAALRQFLYCKESMYLRESRVKMDINEFIEDCLLGKGYFGSVHLVHRKTSNGDEYYARKTLRKTKVLQRCQQAHVKAERDLLAEADNEWVVKLFYSFQDEKNLYFIMEYVAGGDLMNLLIAKSIFSEEWAQFYIAEIALALESVHEMNFVHRDVKPDNILIDKNGHIKLTDFGLCTGYRWEHSTLFYLDEASQLDTEQKPNSLDSYSHNTENCPPYAPRTRLRELRSNVGTPNYVAPEVVRGDPYTKLCDWWSVGVILYEMLLGRPPFYTDNATNTQIWNAIRDHKNTLKIPNNPEISKDAKDLIRKLLQSPEERICQNGIKDLKVHPFFGPYHPDSPNPRLDRPGIASWENLRKINAPHLPTITNERDTSNFPFDQQYADFTEKMDCTEKLRADKQFAKFYEFTFRRFFDKGGHDFPAMRKLNLAAQNMQP</sequence>
<dbReference type="GO" id="GO:0016301">
    <property type="term" value="F:kinase activity"/>
    <property type="evidence" value="ECO:0007669"/>
    <property type="project" value="UniProtKB-KW"/>
</dbReference>
<dbReference type="Gene3D" id="3.30.40.10">
    <property type="entry name" value="Zinc/RING finger domain, C3HC4 (zinc finger)"/>
    <property type="match status" value="1"/>
</dbReference>
<feature type="compositionally biased region" description="Polar residues" evidence="11">
    <location>
        <begin position="125"/>
        <end position="145"/>
    </location>
</feature>
<dbReference type="Pfam" id="PF04564">
    <property type="entry name" value="U-box"/>
    <property type="match status" value="1"/>
</dbReference>
<evidence type="ECO:0000313" key="15">
    <source>
        <dbReference type="EMBL" id="KAG9510920.1"/>
    </source>
</evidence>
<evidence type="ECO:0000256" key="8">
    <source>
        <dbReference type="ARBA" id="ARBA00047899"/>
    </source>
</evidence>
<evidence type="ECO:0000259" key="14">
    <source>
        <dbReference type="PROSITE" id="PS51698"/>
    </source>
</evidence>
<dbReference type="CDD" id="cd16656">
    <property type="entry name" value="RING-Ubox_PRP19"/>
    <property type="match status" value="1"/>
</dbReference>
<dbReference type="PROSITE" id="PS51698">
    <property type="entry name" value="U_BOX"/>
    <property type="match status" value="1"/>
</dbReference>
<dbReference type="SUPFAM" id="SSF56112">
    <property type="entry name" value="Protein kinase-like (PK-like)"/>
    <property type="match status" value="1"/>
</dbReference>
<dbReference type="EMBL" id="JAIFTH010000054">
    <property type="protein sequence ID" value="KAG9510920.1"/>
    <property type="molecule type" value="Genomic_DNA"/>
</dbReference>
<dbReference type="EC" id="2.7.11.1" evidence="2"/>
<dbReference type="InterPro" id="IPR013083">
    <property type="entry name" value="Znf_RING/FYVE/PHD"/>
</dbReference>
<evidence type="ECO:0000256" key="10">
    <source>
        <dbReference type="PROSITE-ProRule" id="PRU10141"/>
    </source>
</evidence>
<dbReference type="InterPro" id="IPR050236">
    <property type="entry name" value="Ser_Thr_kinase_AGC"/>
</dbReference>
<evidence type="ECO:0000256" key="9">
    <source>
        <dbReference type="ARBA" id="ARBA00048679"/>
    </source>
</evidence>
<dbReference type="InterPro" id="IPR055340">
    <property type="entry name" value="RING-Ubox_PRP19"/>
</dbReference>
<evidence type="ECO:0000313" key="16">
    <source>
        <dbReference type="Proteomes" id="UP000825002"/>
    </source>
</evidence>
<dbReference type="PROSITE" id="PS00108">
    <property type="entry name" value="PROTEIN_KINASE_ST"/>
    <property type="match status" value="1"/>
</dbReference>
<dbReference type="InterPro" id="IPR008271">
    <property type="entry name" value="Ser/Thr_kinase_AS"/>
</dbReference>
<comment type="catalytic activity">
    <reaction evidence="8">
        <text>L-threonyl-[protein] + ATP = O-phospho-L-threonyl-[protein] + ADP + H(+)</text>
        <dbReference type="Rhea" id="RHEA:46608"/>
        <dbReference type="Rhea" id="RHEA-COMP:11060"/>
        <dbReference type="Rhea" id="RHEA-COMP:11605"/>
        <dbReference type="ChEBI" id="CHEBI:15378"/>
        <dbReference type="ChEBI" id="CHEBI:30013"/>
        <dbReference type="ChEBI" id="CHEBI:30616"/>
        <dbReference type="ChEBI" id="CHEBI:61977"/>
        <dbReference type="ChEBI" id="CHEBI:456216"/>
        <dbReference type="EC" id="2.7.11.1"/>
    </reaction>
</comment>
<dbReference type="PROSITE" id="PS50011">
    <property type="entry name" value="PROTEIN_KINASE_DOM"/>
    <property type="match status" value="1"/>
</dbReference>
<feature type="domain" description="Protein kinase" evidence="12">
    <location>
        <begin position="340"/>
        <end position="642"/>
    </location>
</feature>
<comment type="catalytic activity">
    <reaction evidence="9">
        <text>L-seryl-[protein] + ATP = O-phospho-L-seryl-[protein] + ADP + H(+)</text>
        <dbReference type="Rhea" id="RHEA:17989"/>
        <dbReference type="Rhea" id="RHEA-COMP:9863"/>
        <dbReference type="Rhea" id="RHEA-COMP:11604"/>
        <dbReference type="ChEBI" id="CHEBI:15378"/>
        <dbReference type="ChEBI" id="CHEBI:29999"/>
        <dbReference type="ChEBI" id="CHEBI:30616"/>
        <dbReference type="ChEBI" id="CHEBI:83421"/>
        <dbReference type="ChEBI" id="CHEBI:456216"/>
        <dbReference type="EC" id="2.7.11.1"/>
    </reaction>
</comment>
<dbReference type="Gene3D" id="3.30.200.20">
    <property type="entry name" value="Phosphorylase Kinase, domain 1"/>
    <property type="match status" value="2"/>
</dbReference>
<evidence type="ECO:0000256" key="1">
    <source>
        <dbReference type="ARBA" id="ARBA00009903"/>
    </source>
</evidence>
<evidence type="ECO:0000259" key="13">
    <source>
        <dbReference type="PROSITE" id="PS51285"/>
    </source>
</evidence>
<feature type="compositionally biased region" description="Basic and acidic residues" evidence="11">
    <location>
        <begin position="114"/>
        <end position="124"/>
    </location>
</feature>
<comment type="caution">
    <text evidence="15">The sequence shown here is derived from an EMBL/GenBank/DDBJ whole genome shotgun (WGS) entry which is preliminary data.</text>
</comment>
<protein>
    <recommendedName>
        <fullName evidence="2">non-specific serine/threonine protein kinase</fullName>
        <ecNumber evidence="2">2.7.11.1</ecNumber>
    </recommendedName>
</protein>
<dbReference type="InterPro" id="IPR011009">
    <property type="entry name" value="Kinase-like_dom_sf"/>
</dbReference>
<evidence type="ECO:0000256" key="2">
    <source>
        <dbReference type="ARBA" id="ARBA00012513"/>
    </source>
</evidence>
<dbReference type="InterPro" id="IPR003613">
    <property type="entry name" value="Ubox_domain"/>
</dbReference>
<dbReference type="InterPro" id="IPR000961">
    <property type="entry name" value="AGC-kinase_C"/>
</dbReference>
<keyword evidence="3" id="KW-0723">Serine/threonine-protein kinase</keyword>
<accession>A0ABQ7SBY4</accession>
<dbReference type="PROSITE" id="PS00107">
    <property type="entry name" value="PROTEIN_KINASE_ATP"/>
    <property type="match status" value="1"/>
</dbReference>
<evidence type="ECO:0000256" key="11">
    <source>
        <dbReference type="SAM" id="MobiDB-lite"/>
    </source>
</evidence>
<dbReference type="PANTHER" id="PTHR24356">
    <property type="entry name" value="SERINE/THREONINE-PROTEIN KINASE"/>
    <property type="match status" value="1"/>
</dbReference>
<dbReference type="PROSITE" id="PS51285">
    <property type="entry name" value="AGC_KINASE_CTER"/>
    <property type="match status" value="1"/>
</dbReference>
<evidence type="ECO:0000256" key="6">
    <source>
        <dbReference type="ARBA" id="ARBA00022777"/>
    </source>
</evidence>
<dbReference type="SMART" id="SM00220">
    <property type="entry name" value="S_TKc"/>
    <property type="match status" value="1"/>
</dbReference>
<dbReference type="PANTHER" id="PTHR24356:SF418">
    <property type="entry name" value="SERINE_THREONINE-PROTEIN KINASE WARTS"/>
    <property type="match status" value="1"/>
</dbReference>
<dbReference type="Proteomes" id="UP000825002">
    <property type="component" value="Unassembled WGS sequence"/>
</dbReference>
<keyword evidence="6 15" id="KW-0418">Kinase</keyword>
<evidence type="ECO:0000256" key="3">
    <source>
        <dbReference type="ARBA" id="ARBA00022527"/>
    </source>
</evidence>
<feature type="domain" description="AGC-kinase C-terminal" evidence="13">
    <location>
        <begin position="658"/>
        <end position="728"/>
    </location>
</feature>
<dbReference type="Pfam" id="PF00069">
    <property type="entry name" value="Pkinase"/>
    <property type="match status" value="2"/>
</dbReference>
<dbReference type="InterPro" id="IPR017441">
    <property type="entry name" value="Protein_kinase_ATP_BS"/>
</dbReference>
<keyword evidence="4" id="KW-0808">Transferase</keyword>
<gene>
    <name evidence="15" type="primary">LATS2</name>
    <name evidence="15" type="ORF">GZH46_00526</name>
</gene>
<feature type="region of interest" description="Disordered" evidence="11">
    <location>
        <begin position="110"/>
        <end position="148"/>
    </location>
</feature>
<evidence type="ECO:0000256" key="4">
    <source>
        <dbReference type="ARBA" id="ARBA00022679"/>
    </source>
</evidence>
<evidence type="ECO:0000259" key="12">
    <source>
        <dbReference type="PROSITE" id="PS50011"/>
    </source>
</evidence>
<dbReference type="SMART" id="SM00504">
    <property type="entry name" value="Ubox"/>
    <property type="match status" value="1"/>
</dbReference>
<dbReference type="Gene3D" id="1.10.510.10">
    <property type="entry name" value="Transferase(Phosphotransferase) domain 1"/>
    <property type="match status" value="2"/>
</dbReference>
<dbReference type="InterPro" id="IPR000719">
    <property type="entry name" value="Prot_kinase_dom"/>
</dbReference>
<reference evidence="15 16" key="1">
    <citation type="submission" date="2020-10" db="EMBL/GenBank/DDBJ databases">
        <authorList>
            <person name="Klimov P.B."/>
            <person name="Dyachkov S.M."/>
            <person name="Chetverikov P.E."/>
        </authorList>
    </citation>
    <scope>NUCLEOTIDE SEQUENCE [LARGE SCALE GENOMIC DNA]</scope>
    <source>
        <strain evidence="15">BMOC 18-1129-001#AD2665</strain>
        <tissue evidence="15">Entire mites</tissue>
    </source>
</reference>
<feature type="domain" description="U-box" evidence="14">
    <location>
        <begin position="1"/>
        <end position="75"/>
    </location>
</feature>
<evidence type="ECO:0000256" key="5">
    <source>
        <dbReference type="ARBA" id="ARBA00022741"/>
    </source>
</evidence>
<keyword evidence="5 10" id="KW-0547">Nucleotide-binding</keyword>
<proteinExistence type="inferred from homology"/>
<comment type="similarity">
    <text evidence="1">Belongs to the protein kinase superfamily. AGC Ser/Thr protein kinase family.</text>
</comment>
<evidence type="ECO:0000256" key="7">
    <source>
        <dbReference type="ARBA" id="ARBA00022840"/>
    </source>
</evidence>
<keyword evidence="16" id="KW-1185">Reference proteome</keyword>
<keyword evidence="7 10" id="KW-0067">ATP-binding</keyword>